<evidence type="ECO:0000256" key="1">
    <source>
        <dbReference type="ARBA" id="ARBA00005755"/>
    </source>
</evidence>
<dbReference type="InterPro" id="IPR043502">
    <property type="entry name" value="DNA/RNA_pol_sf"/>
</dbReference>
<keyword evidence="11" id="KW-1185">Reference proteome</keyword>
<dbReference type="EMBL" id="JAOTOJ010000009">
    <property type="protein sequence ID" value="KAK9395671.1"/>
    <property type="molecule type" value="Genomic_DNA"/>
</dbReference>
<dbReference type="GO" id="GO:0003887">
    <property type="term" value="F:DNA-directed DNA polymerase activity"/>
    <property type="evidence" value="ECO:0007669"/>
    <property type="project" value="UniProtKB-KW"/>
</dbReference>
<evidence type="ECO:0000259" key="9">
    <source>
        <dbReference type="Pfam" id="PF03175"/>
    </source>
</evidence>
<organism evidence="10 11">
    <name type="scientific">Crotalus adamanteus</name>
    <name type="common">Eastern diamondback rattlesnake</name>
    <dbReference type="NCBI Taxonomy" id="8729"/>
    <lineage>
        <taxon>Eukaryota</taxon>
        <taxon>Metazoa</taxon>
        <taxon>Chordata</taxon>
        <taxon>Craniata</taxon>
        <taxon>Vertebrata</taxon>
        <taxon>Euteleostomi</taxon>
        <taxon>Lepidosauria</taxon>
        <taxon>Squamata</taxon>
        <taxon>Bifurcata</taxon>
        <taxon>Unidentata</taxon>
        <taxon>Episquamata</taxon>
        <taxon>Toxicofera</taxon>
        <taxon>Serpentes</taxon>
        <taxon>Colubroidea</taxon>
        <taxon>Viperidae</taxon>
        <taxon>Crotalinae</taxon>
        <taxon>Crotalus</taxon>
    </lineage>
</organism>
<dbReference type="Gene3D" id="1.10.287.690">
    <property type="entry name" value="Helix hairpin bin"/>
    <property type="match status" value="1"/>
</dbReference>
<feature type="domain" description="DNA-directed DNA polymerase family B mitochondria/virus" evidence="9">
    <location>
        <begin position="45"/>
        <end position="141"/>
    </location>
</feature>
<evidence type="ECO:0000256" key="7">
    <source>
        <dbReference type="ARBA" id="ARBA00023125"/>
    </source>
</evidence>
<dbReference type="AlphaFoldDB" id="A0AAW1B0W4"/>
<protein>
    <recommendedName>
        <fullName evidence="2">DNA-directed DNA polymerase</fullName>
        <ecNumber evidence="2">2.7.7.7</ecNumber>
    </recommendedName>
</protein>
<keyword evidence="3" id="KW-0808">Transferase</keyword>
<evidence type="ECO:0000313" key="10">
    <source>
        <dbReference type="EMBL" id="KAK9395671.1"/>
    </source>
</evidence>
<dbReference type="InterPro" id="IPR004868">
    <property type="entry name" value="DNA-dir_DNA_pol_B_mt/vir"/>
</dbReference>
<evidence type="ECO:0000256" key="5">
    <source>
        <dbReference type="ARBA" id="ARBA00022705"/>
    </source>
</evidence>
<dbReference type="InterPro" id="IPR023211">
    <property type="entry name" value="DNA_pol_palm_dom_sf"/>
</dbReference>
<reference evidence="10 11" key="1">
    <citation type="journal article" date="2024" name="Proc. Natl. Acad. Sci. U.S.A.">
        <title>The genetic regulatory architecture and epigenomic basis for age-related changes in rattlesnake venom.</title>
        <authorList>
            <person name="Hogan M.P."/>
            <person name="Holding M.L."/>
            <person name="Nystrom G.S."/>
            <person name="Colston T.J."/>
            <person name="Bartlett D.A."/>
            <person name="Mason A.J."/>
            <person name="Ellsworth S.A."/>
            <person name="Rautsaw R.M."/>
            <person name="Lawrence K.C."/>
            <person name="Strickland J.L."/>
            <person name="He B."/>
            <person name="Fraser P."/>
            <person name="Margres M.J."/>
            <person name="Gilbert D.M."/>
            <person name="Gibbs H.L."/>
            <person name="Parkinson C.L."/>
            <person name="Rokyta D.R."/>
        </authorList>
    </citation>
    <scope>NUCLEOTIDE SEQUENCE [LARGE SCALE GENOMIC DNA]</scope>
    <source>
        <strain evidence="10">DRR0105</strain>
    </source>
</reference>
<dbReference type="Gene3D" id="3.90.1600.10">
    <property type="entry name" value="Palm domain of DNA polymerase"/>
    <property type="match status" value="1"/>
</dbReference>
<comment type="similarity">
    <text evidence="1">Belongs to the DNA polymerase type-B family.</text>
</comment>
<accession>A0AAW1B0W4</accession>
<dbReference type="GO" id="GO:0006260">
    <property type="term" value="P:DNA replication"/>
    <property type="evidence" value="ECO:0007669"/>
    <property type="project" value="UniProtKB-KW"/>
</dbReference>
<dbReference type="EC" id="2.7.7.7" evidence="2"/>
<evidence type="ECO:0000256" key="3">
    <source>
        <dbReference type="ARBA" id="ARBA00022679"/>
    </source>
</evidence>
<dbReference type="GO" id="GO:0003677">
    <property type="term" value="F:DNA binding"/>
    <property type="evidence" value="ECO:0007669"/>
    <property type="project" value="UniProtKB-KW"/>
</dbReference>
<keyword evidence="5" id="KW-0235">DNA replication</keyword>
<gene>
    <name evidence="10" type="ORF">NXF25_019032</name>
</gene>
<proteinExistence type="inferred from homology"/>
<name>A0AAW1B0W4_CROAD</name>
<keyword evidence="7" id="KW-0238">DNA-binding</keyword>
<keyword evidence="6" id="KW-0239">DNA-directed DNA polymerase</keyword>
<dbReference type="Proteomes" id="UP001474421">
    <property type="component" value="Unassembled WGS sequence"/>
</dbReference>
<keyword evidence="4" id="KW-0548">Nucleotidyltransferase</keyword>
<comment type="caution">
    <text evidence="10">The sequence shown here is derived from an EMBL/GenBank/DDBJ whole genome shotgun (WGS) entry which is preliminary data.</text>
</comment>
<evidence type="ECO:0000256" key="6">
    <source>
        <dbReference type="ARBA" id="ARBA00022932"/>
    </source>
</evidence>
<evidence type="ECO:0000256" key="2">
    <source>
        <dbReference type="ARBA" id="ARBA00012417"/>
    </source>
</evidence>
<evidence type="ECO:0000256" key="8">
    <source>
        <dbReference type="ARBA" id="ARBA00049244"/>
    </source>
</evidence>
<dbReference type="PANTHER" id="PTHR33568">
    <property type="entry name" value="DNA POLYMERASE"/>
    <property type="match status" value="1"/>
</dbReference>
<dbReference type="GO" id="GO:0000166">
    <property type="term" value="F:nucleotide binding"/>
    <property type="evidence" value="ECO:0007669"/>
    <property type="project" value="InterPro"/>
</dbReference>
<dbReference type="Pfam" id="PF03175">
    <property type="entry name" value="DNA_pol_B_2"/>
    <property type="match status" value="1"/>
</dbReference>
<dbReference type="SUPFAM" id="SSF56672">
    <property type="entry name" value="DNA/RNA polymerases"/>
    <property type="match status" value="1"/>
</dbReference>
<evidence type="ECO:0000256" key="4">
    <source>
        <dbReference type="ARBA" id="ARBA00022695"/>
    </source>
</evidence>
<sequence>MNTHLRQKQEASGYPDWCKTEQDEEQYIQDYEKMEGVRLRRDHIEVNPAKRQIAKLFLNSLWGKFGQSTNHLTTSVVTNPEDLFKYLFVPYYDVSSCEFVDTETAIVTWKTAKNHPTKSTCTNVFIASFTTAYARLELYRLLDGLGDRCLYHDTDSVIFVSREGAWTPPLGDYLGQLTSEIPPNTTITEFVAAGPKTYAYALSNGETVLKVKGITLNCGNSNKVNFDSLKDLVDDYCVSGAERKKEIGVEQLGIVRVKKNWTLETRVLRKTLKVVYNKRLLKSEDYCTLPYGY</sequence>
<comment type="catalytic activity">
    <reaction evidence="8">
        <text>DNA(n) + a 2'-deoxyribonucleoside 5'-triphosphate = DNA(n+1) + diphosphate</text>
        <dbReference type="Rhea" id="RHEA:22508"/>
        <dbReference type="Rhea" id="RHEA-COMP:17339"/>
        <dbReference type="Rhea" id="RHEA-COMP:17340"/>
        <dbReference type="ChEBI" id="CHEBI:33019"/>
        <dbReference type="ChEBI" id="CHEBI:61560"/>
        <dbReference type="ChEBI" id="CHEBI:173112"/>
        <dbReference type="EC" id="2.7.7.7"/>
    </reaction>
</comment>
<evidence type="ECO:0000313" key="11">
    <source>
        <dbReference type="Proteomes" id="UP001474421"/>
    </source>
</evidence>
<dbReference type="PANTHER" id="PTHR33568:SF3">
    <property type="entry name" value="DNA-DIRECTED DNA POLYMERASE"/>
    <property type="match status" value="1"/>
</dbReference>